<dbReference type="Proteomes" id="UP000634136">
    <property type="component" value="Unassembled WGS sequence"/>
</dbReference>
<feature type="region of interest" description="Disordered" evidence="1">
    <location>
        <begin position="369"/>
        <end position="401"/>
    </location>
</feature>
<protein>
    <recommendedName>
        <fullName evidence="2">Nuclease associated modular domain-containing protein</fullName>
    </recommendedName>
</protein>
<dbReference type="InterPro" id="IPR003611">
    <property type="entry name" value="NUMOD3"/>
</dbReference>
<comment type="caution">
    <text evidence="3">The sequence shown here is derived from an EMBL/GenBank/DDBJ whole genome shotgun (WGS) entry which is preliminary data.</text>
</comment>
<dbReference type="GO" id="GO:0003677">
    <property type="term" value="F:DNA binding"/>
    <property type="evidence" value="ECO:0007669"/>
    <property type="project" value="InterPro"/>
</dbReference>
<accession>A0A834XE16</accession>
<dbReference type="Pfam" id="PF07460">
    <property type="entry name" value="NUMOD3"/>
    <property type="match status" value="1"/>
</dbReference>
<proteinExistence type="predicted"/>
<feature type="region of interest" description="Disordered" evidence="1">
    <location>
        <begin position="316"/>
        <end position="339"/>
    </location>
</feature>
<gene>
    <name evidence="3" type="ORF">G2W53_000605</name>
</gene>
<feature type="region of interest" description="Disordered" evidence="1">
    <location>
        <begin position="566"/>
        <end position="632"/>
    </location>
</feature>
<dbReference type="AlphaFoldDB" id="A0A834XE16"/>
<dbReference type="PANTHER" id="PTHR34199:SF2">
    <property type="entry name" value="NUMOD3 MOTIF FAMILY PROTEIN, EXPRESSED"/>
    <property type="match status" value="1"/>
</dbReference>
<dbReference type="EMBL" id="JAAIUW010000001">
    <property type="protein sequence ID" value="KAF7843700.1"/>
    <property type="molecule type" value="Genomic_DNA"/>
</dbReference>
<evidence type="ECO:0000256" key="1">
    <source>
        <dbReference type="SAM" id="MobiDB-lite"/>
    </source>
</evidence>
<evidence type="ECO:0000313" key="4">
    <source>
        <dbReference type="Proteomes" id="UP000634136"/>
    </source>
</evidence>
<dbReference type="OrthoDB" id="1935413at2759"/>
<evidence type="ECO:0000259" key="2">
    <source>
        <dbReference type="Pfam" id="PF07460"/>
    </source>
</evidence>
<name>A0A834XE16_9FABA</name>
<sequence length="652" mass="73863">MASCFCLDLQKLTSSAILKDFFFTIFESIVHDMLFMLRASSRCIGGIYSVKISSLDQRALSAICFSCFKLRQDALEIANAQPSFQYPLCSLRMQNRFQYKLASFSFSFGNEQRFPCAWKSLDKLKSLNFNVGCIELRKGRLLIKAVATLDPKRLVANENKCMGSKDSKLGLNPNPLGALHEYADEESKEPDEREKLRRMRISKANKGGTPWNKGKKHSPETLQKIRERTRLAMQNPKNHSAGFRLSSTETRLKIGAGVKKGWEKRRGIKKVQEICYFEWQNLIAEASRQGYIGEEELQWNSYETLDEQLKQEWMESVEQRKSVPKAHSSRRAPKPLEQRRKIAAAISTKWADPVYRERVCSAMAKYHGTEVGAERKPRRPSDDTQSTRRNPIKKRSTDTTISLKGETKVLDHMRLKRSKSPVYKDPLVSSKLKMIKNIRSERAAAETKQIEAIKRARLLIAEAEKAAKALEVAATKSPIAQASLIESRKLIAEAIQSLESIHTQHITQSNDSSMTLSEVDEEKCSAFEVPNQSNMNHVNGHNSVSASDYKLSDDFHRVSLQKLLDSDPESHLTTTNGCISSPSGFNSPKGESDSTNQPKEAEQEQSIKSKTDLPSTMEEIQSLEDNRPSRPLTVTKKWIRGRLVEVVEEETQ</sequence>
<feature type="region of interest" description="Disordered" evidence="1">
    <location>
        <begin position="202"/>
        <end position="221"/>
    </location>
</feature>
<feature type="compositionally biased region" description="Polar residues" evidence="1">
    <location>
        <begin position="571"/>
        <end position="586"/>
    </location>
</feature>
<evidence type="ECO:0000313" key="3">
    <source>
        <dbReference type="EMBL" id="KAF7843700.1"/>
    </source>
</evidence>
<organism evidence="3 4">
    <name type="scientific">Senna tora</name>
    <dbReference type="NCBI Taxonomy" id="362788"/>
    <lineage>
        <taxon>Eukaryota</taxon>
        <taxon>Viridiplantae</taxon>
        <taxon>Streptophyta</taxon>
        <taxon>Embryophyta</taxon>
        <taxon>Tracheophyta</taxon>
        <taxon>Spermatophyta</taxon>
        <taxon>Magnoliopsida</taxon>
        <taxon>eudicotyledons</taxon>
        <taxon>Gunneridae</taxon>
        <taxon>Pentapetalae</taxon>
        <taxon>rosids</taxon>
        <taxon>fabids</taxon>
        <taxon>Fabales</taxon>
        <taxon>Fabaceae</taxon>
        <taxon>Caesalpinioideae</taxon>
        <taxon>Cassia clade</taxon>
        <taxon>Senna</taxon>
    </lineage>
</organism>
<feature type="compositionally biased region" description="Basic and acidic residues" evidence="1">
    <location>
        <begin position="599"/>
        <end position="611"/>
    </location>
</feature>
<feature type="domain" description="Nuclease associated modular" evidence="2">
    <location>
        <begin position="199"/>
        <end position="226"/>
    </location>
</feature>
<keyword evidence="4" id="KW-1185">Reference proteome</keyword>
<feature type="compositionally biased region" description="Basic and acidic residues" evidence="1">
    <location>
        <begin position="372"/>
        <end position="386"/>
    </location>
</feature>
<feature type="compositionally biased region" description="Basic residues" evidence="1">
    <location>
        <begin position="322"/>
        <end position="333"/>
    </location>
</feature>
<reference evidence="3" key="1">
    <citation type="submission" date="2020-09" db="EMBL/GenBank/DDBJ databases">
        <title>Genome-Enabled Discovery of Anthraquinone Biosynthesis in Senna tora.</title>
        <authorList>
            <person name="Kang S.-H."/>
            <person name="Pandey R.P."/>
            <person name="Lee C.-M."/>
            <person name="Sim J.-S."/>
            <person name="Jeong J.-T."/>
            <person name="Choi B.-S."/>
            <person name="Jung M."/>
            <person name="Ginzburg D."/>
            <person name="Zhao K."/>
            <person name="Won S.Y."/>
            <person name="Oh T.-J."/>
            <person name="Yu Y."/>
            <person name="Kim N.-H."/>
            <person name="Lee O.R."/>
            <person name="Lee T.-H."/>
            <person name="Bashyal P."/>
            <person name="Kim T.-S."/>
            <person name="Lee W.-H."/>
            <person name="Kawkins C."/>
            <person name="Kim C.-K."/>
            <person name="Kim J.S."/>
            <person name="Ahn B.O."/>
            <person name="Rhee S.Y."/>
            <person name="Sohng J.K."/>
        </authorList>
    </citation>
    <scope>NUCLEOTIDE SEQUENCE</scope>
    <source>
        <tissue evidence="3">Leaf</tissue>
    </source>
</reference>
<dbReference type="PANTHER" id="PTHR34199">
    <property type="entry name" value="NUMOD3 MOTIF FAMILY PROTEIN, EXPRESSED"/>
    <property type="match status" value="1"/>
</dbReference>